<proteinExistence type="inferred from homology"/>
<reference evidence="18" key="1">
    <citation type="journal article" date="2013" name="Stand. Genomic Sci.">
        <title>Complete genome sequence of Desulfocapsa sulfexigens, a marine deltaproteobacterium specialized in disproportionating inorganic sulfur compounds.</title>
        <authorList>
            <person name="Finster K.W."/>
            <person name="Kjeldsen K.U."/>
            <person name="Kube M."/>
            <person name="Reinhardt R."/>
            <person name="Mussmann M."/>
            <person name="Amann R."/>
            <person name="Schreiber L."/>
        </authorList>
    </citation>
    <scope>NUCLEOTIDE SEQUENCE [LARGE SCALE GENOMIC DNA]</scope>
    <source>
        <strain evidence="18">DSM 10523 / SB164P1</strain>
    </source>
</reference>
<dbReference type="EMBL" id="CP003985">
    <property type="protein sequence ID" value="AGF78563.1"/>
    <property type="molecule type" value="Genomic_DNA"/>
</dbReference>
<dbReference type="NCBIfam" id="NF004162">
    <property type="entry name" value="PRK05627.1-5"/>
    <property type="match status" value="1"/>
</dbReference>
<keyword evidence="11 15" id="KW-0067">ATP-binding</keyword>
<comment type="function">
    <text evidence="1">Catalyzes the phosphorylation of riboflavin to FMN followed by the adenylation of FMN to FAD.</text>
</comment>
<keyword evidence="5 15" id="KW-0288">FMN</keyword>
<dbReference type="GO" id="GO:0003919">
    <property type="term" value="F:FMN adenylyltransferase activity"/>
    <property type="evidence" value="ECO:0007669"/>
    <property type="project" value="UniProtKB-UniRule"/>
</dbReference>
<dbReference type="SUPFAM" id="SSF82114">
    <property type="entry name" value="Riboflavin kinase-like"/>
    <property type="match status" value="1"/>
</dbReference>
<comment type="catalytic activity">
    <reaction evidence="13 15">
        <text>riboflavin + ATP = FMN + ADP + H(+)</text>
        <dbReference type="Rhea" id="RHEA:14357"/>
        <dbReference type="ChEBI" id="CHEBI:15378"/>
        <dbReference type="ChEBI" id="CHEBI:30616"/>
        <dbReference type="ChEBI" id="CHEBI:57986"/>
        <dbReference type="ChEBI" id="CHEBI:58210"/>
        <dbReference type="ChEBI" id="CHEBI:456216"/>
        <dbReference type="EC" id="2.7.1.26"/>
    </reaction>
</comment>
<keyword evidence="6 15" id="KW-0808">Transferase</keyword>
<dbReference type="eggNOG" id="COG0196">
    <property type="taxonomic scope" value="Bacteria"/>
</dbReference>
<name>M1P510_DESSD</name>
<evidence type="ECO:0000256" key="10">
    <source>
        <dbReference type="ARBA" id="ARBA00022827"/>
    </source>
</evidence>
<evidence type="ECO:0000313" key="17">
    <source>
        <dbReference type="EMBL" id="AGF78563.1"/>
    </source>
</evidence>
<accession>M1P510</accession>
<dbReference type="STRING" id="1167006.UWK_02014"/>
<dbReference type="EC" id="2.7.1.26" evidence="15"/>
<gene>
    <name evidence="17" type="ordered locus">UWK_02014</name>
</gene>
<dbReference type="PATRIC" id="fig|1167006.5.peg.2203"/>
<evidence type="ECO:0000256" key="1">
    <source>
        <dbReference type="ARBA" id="ARBA00002121"/>
    </source>
</evidence>
<keyword evidence="10 15" id="KW-0274">FAD</keyword>
<dbReference type="FunFam" id="2.40.30.30:FF:000003">
    <property type="entry name" value="Riboflavin biosynthesis protein"/>
    <property type="match status" value="1"/>
</dbReference>
<dbReference type="NCBIfam" id="TIGR00083">
    <property type="entry name" value="ribF"/>
    <property type="match status" value="1"/>
</dbReference>
<dbReference type="UniPathway" id="UPA00276">
    <property type="reaction ID" value="UER00406"/>
</dbReference>
<dbReference type="Pfam" id="PF06574">
    <property type="entry name" value="FAD_syn"/>
    <property type="match status" value="1"/>
</dbReference>
<dbReference type="FunFam" id="3.40.50.620:FF:000021">
    <property type="entry name" value="Riboflavin biosynthesis protein"/>
    <property type="match status" value="1"/>
</dbReference>
<dbReference type="PANTHER" id="PTHR22749">
    <property type="entry name" value="RIBOFLAVIN KINASE/FMN ADENYLYLTRANSFERASE"/>
    <property type="match status" value="1"/>
</dbReference>
<dbReference type="UniPathway" id="UPA00277">
    <property type="reaction ID" value="UER00407"/>
</dbReference>
<evidence type="ECO:0000256" key="6">
    <source>
        <dbReference type="ARBA" id="ARBA00022679"/>
    </source>
</evidence>
<dbReference type="RefSeq" id="WP_015404254.1">
    <property type="nucleotide sequence ID" value="NC_020304.1"/>
</dbReference>
<dbReference type="KEGG" id="dsf:UWK_02014"/>
<evidence type="ECO:0000256" key="5">
    <source>
        <dbReference type="ARBA" id="ARBA00022643"/>
    </source>
</evidence>
<evidence type="ECO:0000256" key="13">
    <source>
        <dbReference type="ARBA" id="ARBA00047880"/>
    </source>
</evidence>
<organism evidence="17 18">
    <name type="scientific">Desulfocapsa sulfexigens (strain DSM 10523 / SB164P1)</name>
    <dbReference type="NCBI Taxonomy" id="1167006"/>
    <lineage>
        <taxon>Bacteria</taxon>
        <taxon>Pseudomonadati</taxon>
        <taxon>Thermodesulfobacteriota</taxon>
        <taxon>Desulfobulbia</taxon>
        <taxon>Desulfobulbales</taxon>
        <taxon>Desulfocapsaceae</taxon>
        <taxon>Desulfocapsa</taxon>
    </lineage>
</organism>
<comment type="pathway">
    <text evidence="2 15">Cofactor biosynthesis; FAD biosynthesis; FAD from FMN: step 1/1.</text>
</comment>
<evidence type="ECO:0000256" key="7">
    <source>
        <dbReference type="ARBA" id="ARBA00022695"/>
    </source>
</evidence>
<sequence length="323" mass="36152">MKIYRELSQIKESFPHACVTIGNFDGVHLGHQLLFGEVVQRAYRCNGTSVAVTFDPHPLQVLRPQGIKLISTCEQKTELIEHAGIDVLVIIPFSMQFAAITAHHFVDDILRKIIGVKELVVGYDYAFGKGRVGNIEFLKEQGAAKGFSVTVVDAHYEQDFLVSSTKVRELVADGRMADARTLLGRYYQIRGEVQLGQQRGGKEIGFPTANLNMEKEDLIPKMGVYVCQVICGGRCYGGVLNIGVNPTFGENRLVAETHIFDFNQDIYGKPIKVNLLRFLRNEKKFSGIEELSTQIAKDVVQAKAILAEQQKELTLSCEERFNR</sequence>
<keyword evidence="7 15" id="KW-0548">Nucleotidyltransferase</keyword>
<dbReference type="Gene3D" id="3.40.50.620">
    <property type="entry name" value="HUPs"/>
    <property type="match status" value="1"/>
</dbReference>
<dbReference type="InterPro" id="IPR023468">
    <property type="entry name" value="Riboflavin_kinase"/>
</dbReference>
<keyword evidence="9 15" id="KW-0418">Kinase</keyword>
<keyword evidence="12" id="KW-0511">Multifunctional enzyme</keyword>
<dbReference type="Pfam" id="PF01687">
    <property type="entry name" value="Flavokinase"/>
    <property type="match status" value="1"/>
</dbReference>
<protein>
    <recommendedName>
        <fullName evidence="15">Riboflavin biosynthesis protein</fullName>
    </recommendedName>
    <domain>
        <recommendedName>
            <fullName evidence="15">Riboflavin kinase</fullName>
            <ecNumber evidence="15">2.7.1.26</ecNumber>
        </recommendedName>
        <alternativeName>
            <fullName evidence="15">Flavokinase</fullName>
        </alternativeName>
    </domain>
    <domain>
        <recommendedName>
            <fullName evidence="15">FMN adenylyltransferase</fullName>
            <ecNumber evidence="15">2.7.7.2</ecNumber>
        </recommendedName>
        <alternativeName>
            <fullName evidence="15">FAD pyrophosphorylase</fullName>
        </alternativeName>
        <alternativeName>
            <fullName evidence="15">FAD synthase</fullName>
        </alternativeName>
    </domain>
</protein>
<dbReference type="GO" id="GO:0009231">
    <property type="term" value="P:riboflavin biosynthetic process"/>
    <property type="evidence" value="ECO:0007669"/>
    <property type="project" value="InterPro"/>
</dbReference>
<comment type="catalytic activity">
    <reaction evidence="14 15">
        <text>FMN + ATP + H(+) = FAD + diphosphate</text>
        <dbReference type="Rhea" id="RHEA:17237"/>
        <dbReference type="ChEBI" id="CHEBI:15378"/>
        <dbReference type="ChEBI" id="CHEBI:30616"/>
        <dbReference type="ChEBI" id="CHEBI:33019"/>
        <dbReference type="ChEBI" id="CHEBI:57692"/>
        <dbReference type="ChEBI" id="CHEBI:58210"/>
        <dbReference type="EC" id="2.7.7.2"/>
    </reaction>
</comment>
<comment type="similarity">
    <text evidence="15">Belongs to the ribF family.</text>
</comment>
<keyword evidence="8 15" id="KW-0547">Nucleotide-binding</keyword>
<evidence type="ECO:0000256" key="2">
    <source>
        <dbReference type="ARBA" id="ARBA00004726"/>
    </source>
</evidence>
<evidence type="ECO:0000256" key="4">
    <source>
        <dbReference type="ARBA" id="ARBA00022630"/>
    </source>
</evidence>
<dbReference type="GO" id="GO:0009398">
    <property type="term" value="P:FMN biosynthetic process"/>
    <property type="evidence" value="ECO:0007669"/>
    <property type="project" value="UniProtKB-UniRule"/>
</dbReference>
<dbReference type="CDD" id="cd02064">
    <property type="entry name" value="FAD_synthetase_N"/>
    <property type="match status" value="1"/>
</dbReference>
<evidence type="ECO:0000256" key="14">
    <source>
        <dbReference type="ARBA" id="ARBA00049494"/>
    </source>
</evidence>
<dbReference type="GO" id="GO:0006747">
    <property type="term" value="P:FAD biosynthetic process"/>
    <property type="evidence" value="ECO:0007669"/>
    <property type="project" value="UniProtKB-UniRule"/>
</dbReference>
<feature type="domain" description="Riboflavin kinase" evidence="16">
    <location>
        <begin position="182"/>
        <end position="307"/>
    </location>
</feature>
<evidence type="ECO:0000256" key="8">
    <source>
        <dbReference type="ARBA" id="ARBA00022741"/>
    </source>
</evidence>
<dbReference type="GO" id="GO:0008531">
    <property type="term" value="F:riboflavin kinase activity"/>
    <property type="evidence" value="ECO:0007669"/>
    <property type="project" value="UniProtKB-UniRule"/>
</dbReference>
<evidence type="ECO:0000256" key="12">
    <source>
        <dbReference type="ARBA" id="ARBA00023268"/>
    </source>
</evidence>
<dbReference type="Proteomes" id="UP000011721">
    <property type="component" value="Chromosome"/>
</dbReference>
<dbReference type="NCBIfam" id="NF004160">
    <property type="entry name" value="PRK05627.1-3"/>
    <property type="match status" value="1"/>
</dbReference>
<dbReference type="InterPro" id="IPR023465">
    <property type="entry name" value="Riboflavin_kinase_dom_sf"/>
</dbReference>
<evidence type="ECO:0000259" key="16">
    <source>
        <dbReference type="SMART" id="SM00904"/>
    </source>
</evidence>
<evidence type="ECO:0000256" key="15">
    <source>
        <dbReference type="PIRNR" id="PIRNR004491"/>
    </source>
</evidence>
<evidence type="ECO:0000256" key="3">
    <source>
        <dbReference type="ARBA" id="ARBA00005201"/>
    </source>
</evidence>
<dbReference type="PANTHER" id="PTHR22749:SF6">
    <property type="entry name" value="RIBOFLAVIN KINASE"/>
    <property type="match status" value="1"/>
</dbReference>
<dbReference type="GO" id="GO:0005524">
    <property type="term" value="F:ATP binding"/>
    <property type="evidence" value="ECO:0007669"/>
    <property type="project" value="UniProtKB-UniRule"/>
</dbReference>
<evidence type="ECO:0000256" key="11">
    <source>
        <dbReference type="ARBA" id="ARBA00022840"/>
    </source>
</evidence>
<dbReference type="InterPro" id="IPR014729">
    <property type="entry name" value="Rossmann-like_a/b/a_fold"/>
</dbReference>
<dbReference type="Gene3D" id="2.40.30.30">
    <property type="entry name" value="Riboflavin kinase-like"/>
    <property type="match status" value="1"/>
</dbReference>
<keyword evidence="18" id="KW-1185">Reference proteome</keyword>
<dbReference type="EC" id="2.7.7.2" evidence="15"/>
<dbReference type="InterPro" id="IPR002606">
    <property type="entry name" value="Riboflavin_kinase_bac"/>
</dbReference>
<dbReference type="SUPFAM" id="SSF52374">
    <property type="entry name" value="Nucleotidylyl transferase"/>
    <property type="match status" value="1"/>
</dbReference>
<dbReference type="PIRSF" id="PIRSF004491">
    <property type="entry name" value="FAD_Synth"/>
    <property type="match status" value="1"/>
</dbReference>
<dbReference type="InterPro" id="IPR015864">
    <property type="entry name" value="FAD_synthase"/>
</dbReference>
<dbReference type="SMART" id="SM00904">
    <property type="entry name" value="Flavokinase"/>
    <property type="match status" value="1"/>
</dbReference>
<dbReference type="AlphaFoldDB" id="M1P510"/>
<evidence type="ECO:0000313" key="18">
    <source>
        <dbReference type="Proteomes" id="UP000011721"/>
    </source>
</evidence>
<dbReference type="OrthoDB" id="9803667at2"/>
<comment type="pathway">
    <text evidence="3 15">Cofactor biosynthesis; FMN biosynthesis; FMN from riboflavin (ATP route): step 1/1.</text>
</comment>
<evidence type="ECO:0000256" key="9">
    <source>
        <dbReference type="ARBA" id="ARBA00022777"/>
    </source>
</evidence>
<keyword evidence="4 15" id="KW-0285">Flavoprotein</keyword>
<dbReference type="InterPro" id="IPR015865">
    <property type="entry name" value="Riboflavin_kinase_bac/euk"/>
</dbReference>
<dbReference type="HOGENOM" id="CLU_048437_0_2_7"/>